<feature type="transmembrane region" description="Helical" evidence="8">
    <location>
        <begin position="25"/>
        <end position="47"/>
    </location>
</feature>
<feature type="transmembrane region" description="Helical" evidence="8">
    <location>
        <begin position="93"/>
        <end position="116"/>
    </location>
</feature>
<feature type="domain" description="ABC transmembrane type-1" evidence="9">
    <location>
        <begin position="21"/>
        <end position="209"/>
    </location>
</feature>
<proteinExistence type="inferred from homology"/>
<evidence type="ECO:0000256" key="5">
    <source>
        <dbReference type="ARBA" id="ARBA00022692"/>
    </source>
</evidence>
<evidence type="ECO:0000256" key="2">
    <source>
        <dbReference type="ARBA" id="ARBA00010072"/>
    </source>
</evidence>
<keyword evidence="6 8" id="KW-1133">Transmembrane helix</keyword>
<comment type="subcellular location">
    <subcellularLocation>
        <location evidence="1">Cell inner membrane</location>
        <topology evidence="1">Multi-pass membrane protein</topology>
    </subcellularLocation>
    <subcellularLocation>
        <location evidence="8">Cell membrane</location>
        <topology evidence="8">Multi-pass membrane protein</topology>
    </subcellularLocation>
</comment>
<dbReference type="PANTHER" id="PTHR30614">
    <property type="entry name" value="MEMBRANE COMPONENT OF AMINO ACID ABC TRANSPORTER"/>
    <property type="match status" value="1"/>
</dbReference>
<feature type="transmembrane region" description="Helical" evidence="8">
    <location>
        <begin position="68"/>
        <end position="87"/>
    </location>
</feature>
<keyword evidence="5 8" id="KW-0812">Transmembrane</keyword>
<dbReference type="Gene3D" id="1.10.3720.10">
    <property type="entry name" value="MetI-like"/>
    <property type="match status" value="1"/>
</dbReference>
<dbReference type="PANTHER" id="PTHR30614:SF35">
    <property type="entry name" value="ABC TRANSPORTER PERMEASE PROTEIN"/>
    <property type="match status" value="1"/>
</dbReference>
<dbReference type="Pfam" id="PF00528">
    <property type="entry name" value="BPD_transp_1"/>
    <property type="match status" value="1"/>
</dbReference>
<gene>
    <name evidence="10" type="ORF">KL86PLE_30314</name>
</gene>
<evidence type="ECO:0000256" key="6">
    <source>
        <dbReference type="ARBA" id="ARBA00022989"/>
    </source>
</evidence>
<feature type="transmembrane region" description="Helical" evidence="8">
    <location>
        <begin position="137"/>
        <end position="170"/>
    </location>
</feature>
<sequence length="240" mass="26256">MAYQMHFGPVLDRAPEFVDGTINTILLSGQGIVIGLAIGLAVAIIRVEGPRWLDRIAVAYIEIIRNTPLLVQVFLFFFGLPYIGLRLSADTSAIIAISFNLGAYSAEIFRAGFLAIPRSQIEAGLALGLTRLQTIRYVVIVPALKVVFPALTGQLTLTLLGSSVVCAISANELTLAASKVESLTFRSLETFLVAGAIYVTLTFVFRFTYWLISLWLFHRKDPARFQIAGALPHGQERVEA</sequence>
<accession>A0A212LEF6</accession>
<dbReference type="SUPFAM" id="SSF161098">
    <property type="entry name" value="MetI-like"/>
    <property type="match status" value="1"/>
</dbReference>
<dbReference type="InterPro" id="IPR010065">
    <property type="entry name" value="AA_ABC_transptr_permease_3TM"/>
</dbReference>
<dbReference type="InterPro" id="IPR000515">
    <property type="entry name" value="MetI-like"/>
</dbReference>
<keyword evidence="7 8" id="KW-0472">Membrane</keyword>
<reference evidence="10" key="1">
    <citation type="submission" date="2016-08" db="EMBL/GenBank/DDBJ databases">
        <authorList>
            <person name="Seilhamer J.J."/>
        </authorList>
    </citation>
    <scope>NUCLEOTIDE SEQUENCE</scope>
    <source>
        <strain evidence="10">86</strain>
    </source>
</reference>
<name>A0A212LEF6_9HYPH</name>
<evidence type="ECO:0000256" key="1">
    <source>
        <dbReference type="ARBA" id="ARBA00004429"/>
    </source>
</evidence>
<dbReference type="GO" id="GO:0022857">
    <property type="term" value="F:transmembrane transporter activity"/>
    <property type="evidence" value="ECO:0007669"/>
    <property type="project" value="InterPro"/>
</dbReference>
<dbReference type="PROSITE" id="PS50928">
    <property type="entry name" value="ABC_TM1"/>
    <property type="match status" value="1"/>
</dbReference>
<evidence type="ECO:0000256" key="4">
    <source>
        <dbReference type="ARBA" id="ARBA00022475"/>
    </source>
</evidence>
<keyword evidence="3 8" id="KW-0813">Transport</keyword>
<dbReference type="InterPro" id="IPR043429">
    <property type="entry name" value="ArtM/GltK/GlnP/TcyL/YhdX-like"/>
</dbReference>
<dbReference type="RefSeq" id="WP_288196174.1">
    <property type="nucleotide sequence ID" value="NZ_LT608334.1"/>
</dbReference>
<organism evidence="10">
    <name type="scientific">uncultured Pleomorphomonas sp</name>
    <dbReference type="NCBI Taxonomy" id="442121"/>
    <lineage>
        <taxon>Bacteria</taxon>
        <taxon>Pseudomonadati</taxon>
        <taxon>Pseudomonadota</taxon>
        <taxon>Alphaproteobacteria</taxon>
        <taxon>Hyphomicrobiales</taxon>
        <taxon>Pleomorphomonadaceae</taxon>
        <taxon>Pleomorphomonas</taxon>
        <taxon>environmental samples</taxon>
    </lineage>
</organism>
<feature type="transmembrane region" description="Helical" evidence="8">
    <location>
        <begin position="190"/>
        <end position="217"/>
    </location>
</feature>
<keyword evidence="4" id="KW-1003">Cell membrane</keyword>
<evidence type="ECO:0000256" key="8">
    <source>
        <dbReference type="RuleBase" id="RU363032"/>
    </source>
</evidence>
<dbReference type="GO" id="GO:0006865">
    <property type="term" value="P:amino acid transport"/>
    <property type="evidence" value="ECO:0007669"/>
    <property type="project" value="TreeGrafter"/>
</dbReference>
<evidence type="ECO:0000256" key="3">
    <source>
        <dbReference type="ARBA" id="ARBA00022448"/>
    </source>
</evidence>
<comment type="similarity">
    <text evidence="2">Belongs to the binding-protein-dependent transport system permease family. HisMQ subfamily.</text>
</comment>
<dbReference type="AlphaFoldDB" id="A0A212LEF6"/>
<dbReference type="CDD" id="cd06261">
    <property type="entry name" value="TM_PBP2"/>
    <property type="match status" value="1"/>
</dbReference>
<evidence type="ECO:0000259" key="9">
    <source>
        <dbReference type="PROSITE" id="PS50928"/>
    </source>
</evidence>
<protein>
    <submittedName>
        <fullName evidence="10">Amino acid ABC transporter permease</fullName>
    </submittedName>
</protein>
<dbReference type="GO" id="GO:0043190">
    <property type="term" value="C:ATP-binding cassette (ABC) transporter complex"/>
    <property type="evidence" value="ECO:0007669"/>
    <property type="project" value="InterPro"/>
</dbReference>
<evidence type="ECO:0000313" key="10">
    <source>
        <dbReference type="EMBL" id="SCM75867.1"/>
    </source>
</evidence>
<dbReference type="NCBIfam" id="TIGR01726">
    <property type="entry name" value="HEQRo_perm_3TM"/>
    <property type="match status" value="1"/>
</dbReference>
<evidence type="ECO:0000256" key="7">
    <source>
        <dbReference type="ARBA" id="ARBA00023136"/>
    </source>
</evidence>
<dbReference type="EMBL" id="FMJD01000007">
    <property type="protein sequence ID" value="SCM75867.1"/>
    <property type="molecule type" value="Genomic_DNA"/>
</dbReference>
<dbReference type="InterPro" id="IPR035906">
    <property type="entry name" value="MetI-like_sf"/>
</dbReference>